<evidence type="ECO:0000313" key="2">
    <source>
        <dbReference type="EMBL" id="KUG16261.1"/>
    </source>
</evidence>
<accession>A0A0W8F5Y8</accession>
<organism evidence="2">
    <name type="scientific">hydrocarbon metagenome</name>
    <dbReference type="NCBI Taxonomy" id="938273"/>
    <lineage>
        <taxon>unclassified sequences</taxon>
        <taxon>metagenomes</taxon>
        <taxon>ecological metagenomes</taxon>
    </lineage>
</organism>
<dbReference type="InterPro" id="IPR013087">
    <property type="entry name" value="Znf_C2H2_type"/>
</dbReference>
<dbReference type="Gene3D" id="3.30.160.60">
    <property type="entry name" value="Classic Zinc Finger"/>
    <property type="match status" value="1"/>
</dbReference>
<gene>
    <name evidence="2" type="ORF">ASZ90_014048</name>
</gene>
<name>A0A0W8F5Y8_9ZZZZ</name>
<protein>
    <recommendedName>
        <fullName evidence="1">C2H2-type domain-containing protein</fullName>
    </recommendedName>
</protein>
<dbReference type="InterPro" id="IPR036236">
    <property type="entry name" value="Znf_C2H2_sf"/>
</dbReference>
<dbReference type="PROSITE" id="PS50157">
    <property type="entry name" value="ZINC_FINGER_C2H2_2"/>
    <property type="match status" value="1"/>
</dbReference>
<feature type="domain" description="C2H2-type" evidence="1">
    <location>
        <begin position="12"/>
        <end position="38"/>
    </location>
</feature>
<proteinExistence type="predicted"/>
<dbReference type="SUPFAM" id="SSF57667">
    <property type="entry name" value="beta-beta-alpha zinc fingers"/>
    <property type="match status" value="1"/>
</dbReference>
<comment type="caution">
    <text evidence="2">The sequence shown here is derived from an EMBL/GenBank/DDBJ whole genome shotgun (WGS) entry which is preliminary data.</text>
</comment>
<dbReference type="EMBL" id="LNQE01001504">
    <property type="protein sequence ID" value="KUG16261.1"/>
    <property type="molecule type" value="Genomic_DNA"/>
</dbReference>
<evidence type="ECO:0000259" key="1">
    <source>
        <dbReference type="PROSITE" id="PS50157"/>
    </source>
</evidence>
<dbReference type="AlphaFoldDB" id="A0A0W8F5Y8"/>
<sequence length="38" mass="4543">MDSTGSKREGKFKCKICRMIFESKEELKFHLLEEHNRG</sequence>
<dbReference type="PROSITE" id="PS00028">
    <property type="entry name" value="ZINC_FINGER_C2H2_1"/>
    <property type="match status" value="1"/>
</dbReference>
<reference evidence="2" key="1">
    <citation type="journal article" date="2015" name="Proc. Natl. Acad. Sci. U.S.A.">
        <title>Networks of energetic and metabolic interactions define dynamics in microbial communities.</title>
        <authorList>
            <person name="Embree M."/>
            <person name="Liu J.K."/>
            <person name="Al-Bassam M.M."/>
            <person name="Zengler K."/>
        </authorList>
    </citation>
    <scope>NUCLEOTIDE SEQUENCE</scope>
</reference>